<keyword evidence="8" id="KW-0411">Iron-sulfur</keyword>
<evidence type="ECO:0000256" key="3">
    <source>
        <dbReference type="ARBA" id="ARBA00022714"/>
    </source>
</evidence>
<keyword evidence="2" id="KW-0285">Flavoprotein</keyword>
<evidence type="ECO:0000313" key="10">
    <source>
        <dbReference type="EMBL" id="QSB05723.1"/>
    </source>
</evidence>
<evidence type="ECO:0000256" key="4">
    <source>
        <dbReference type="ARBA" id="ARBA00022723"/>
    </source>
</evidence>
<dbReference type="Pfam" id="PF00175">
    <property type="entry name" value="NAD_binding_1"/>
    <property type="match status" value="1"/>
</dbReference>
<keyword evidence="5" id="KW-0274">FAD</keyword>
<dbReference type="KEGG" id="nav:JQS30_01995"/>
<dbReference type="InterPro" id="IPR039261">
    <property type="entry name" value="FNR_nucleotide-bd"/>
</dbReference>
<evidence type="ECO:0000256" key="6">
    <source>
        <dbReference type="ARBA" id="ARBA00023002"/>
    </source>
</evidence>
<comment type="cofactor">
    <cofactor evidence="1">
        <name>FAD</name>
        <dbReference type="ChEBI" id="CHEBI:57692"/>
    </cofactor>
</comment>
<keyword evidence="3" id="KW-0001">2Fe-2S</keyword>
<dbReference type="PROSITE" id="PS51384">
    <property type="entry name" value="FAD_FR"/>
    <property type="match status" value="1"/>
</dbReference>
<evidence type="ECO:0000256" key="2">
    <source>
        <dbReference type="ARBA" id="ARBA00022630"/>
    </source>
</evidence>
<keyword evidence="7" id="KW-0408">Iron</keyword>
<sequence>MSVTLSTSKRKRPESHKLSVISVENLTDTSVAVTLAVPPSLREIFDFQPGQYITFRSVEDSGREAHRSYSLCSTPADLHERGVLRVGVKSIPSGTFSAYASEELQPGDTLEVLPPLGTFTTQLRPDSHIGAVIAGSGVTPVLSITAATLQLGGRVTLLYSNRTADTVMFSADLAKLQEQHGERLRVLHVRTREDASHPLLTGRLDAEKMAGILREFIDVRDVDDWFLCGPFELVVGARESLTAHGAGRIHTELFYVE</sequence>
<dbReference type="CDD" id="cd06214">
    <property type="entry name" value="PA_degradation_oxidoreductase_like"/>
    <property type="match status" value="1"/>
</dbReference>
<keyword evidence="11" id="KW-1185">Reference proteome</keyword>
<feature type="domain" description="FAD-binding FR-type" evidence="9">
    <location>
        <begin position="13"/>
        <end position="122"/>
    </location>
</feature>
<evidence type="ECO:0000256" key="7">
    <source>
        <dbReference type="ARBA" id="ARBA00023004"/>
    </source>
</evidence>
<dbReference type="PANTHER" id="PTHR47354:SF8">
    <property type="entry name" value="1,2-PHENYLACETYL-COA EPOXIDASE, SUBUNIT E"/>
    <property type="match status" value="1"/>
</dbReference>
<dbReference type="SUPFAM" id="SSF52343">
    <property type="entry name" value="Ferredoxin reductase-like, C-terminal NADP-linked domain"/>
    <property type="match status" value="1"/>
</dbReference>
<dbReference type="GO" id="GO:0046872">
    <property type="term" value="F:metal ion binding"/>
    <property type="evidence" value="ECO:0007669"/>
    <property type="project" value="UniProtKB-KW"/>
</dbReference>
<dbReference type="GO" id="GO:0050660">
    <property type="term" value="F:flavin adenine dinucleotide binding"/>
    <property type="evidence" value="ECO:0007669"/>
    <property type="project" value="TreeGrafter"/>
</dbReference>
<protein>
    <recommendedName>
        <fullName evidence="9">FAD-binding FR-type domain-containing protein</fullName>
    </recommendedName>
</protein>
<evidence type="ECO:0000259" key="9">
    <source>
        <dbReference type="PROSITE" id="PS51384"/>
    </source>
</evidence>
<dbReference type="InterPro" id="IPR001433">
    <property type="entry name" value="OxRdtase_FAD/NAD-bd"/>
</dbReference>
<dbReference type="RefSeq" id="WP_213171735.1">
    <property type="nucleotide sequence ID" value="NZ_CP070496.1"/>
</dbReference>
<dbReference type="Gene3D" id="2.40.30.10">
    <property type="entry name" value="Translation factors"/>
    <property type="match status" value="1"/>
</dbReference>
<evidence type="ECO:0000256" key="8">
    <source>
        <dbReference type="ARBA" id="ARBA00023014"/>
    </source>
</evidence>
<dbReference type="AlphaFoldDB" id="A0A895XQA8"/>
<dbReference type="GO" id="GO:0016491">
    <property type="term" value="F:oxidoreductase activity"/>
    <property type="evidence" value="ECO:0007669"/>
    <property type="project" value="UniProtKB-KW"/>
</dbReference>
<organism evidence="10 11">
    <name type="scientific">Natronoglycomyces albus</name>
    <dbReference type="NCBI Taxonomy" id="2811108"/>
    <lineage>
        <taxon>Bacteria</taxon>
        <taxon>Bacillati</taxon>
        <taxon>Actinomycetota</taxon>
        <taxon>Actinomycetes</taxon>
        <taxon>Glycomycetales</taxon>
        <taxon>Glycomycetaceae</taxon>
        <taxon>Natronoglycomyces</taxon>
    </lineage>
</organism>
<dbReference type="SUPFAM" id="SSF63380">
    <property type="entry name" value="Riboflavin synthase domain-like"/>
    <property type="match status" value="1"/>
</dbReference>
<dbReference type="EMBL" id="CP070496">
    <property type="protein sequence ID" value="QSB05723.1"/>
    <property type="molecule type" value="Genomic_DNA"/>
</dbReference>
<dbReference type="InterPro" id="IPR017927">
    <property type="entry name" value="FAD-bd_FR_type"/>
</dbReference>
<accession>A0A895XQA8</accession>
<dbReference type="Gene3D" id="3.40.50.80">
    <property type="entry name" value="Nucleotide-binding domain of ferredoxin-NADP reductase (FNR) module"/>
    <property type="match status" value="1"/>
</dbReference>
<keyword evidence="6" id="KW-0560">Oxidoreductase</keyword>
<reference evidence="10" key="1">
    <citation type="submission" date="2021-02" db="EMBL/GenBank/DDBJ databases">
        <title>Natronoglycomyces albus gen. nov., sp. nov, a haloalkaliphilic actinobacterium from a soda solonchak soil.</title>
        <authorList>
            <person name="Sorokin D.Y."/>
            <person name="Khijniak T.V."/>
            <person name="Zakharycheva A.P."/>
            <person name="Boueva O.V."/>
            <person name="Ariskina E.V."/>
            <person name="Hahnke R.L."/>
            <person name="Bunk B."/>
            <person name="Sproer C."/>
            <person name="Schumann P."/>
            <person name="Evtushenko L.I."/>
            <person name="Kublanov I.V."/>
        </authorList>
    </citation>
    <scope>NUCLEOTIDE SEQUENCE</scope>
    <source>
        <strain evidence="10">DSM 106290</strain>
    </source>
</reference>
<name>A0A895XQA8_9ACTN</name>
<dbReference type="PANTHER" id="PTHR47354">
    <property type="entry name" value="NADH OXIDOREDUCTASE HCR"/>
    <property type="match status" value="1"/>
</dbReference>
<evidence type="ECO:0000256" key="1">
    <source>
        <dbReference type="ARBA" id="ARBA00001974"/>
    </source>
</evidence>
<dbReference type="GO" id="GO:0051537">
    <property type="term" value="F:2 iron, 2 sulfur cluster binding"/>
    <property type="evidence" value="ECO:0007669"/>
    <property type="project" value="UniProtKB-KW"/>
</dbReference>
<gene>
    <name evidence="10" type="ORF">JQS30_01995</name>
</gene>
<dbReference type="Pfam" id="PF00970">
    <property type="entry name" value="FAD_binding_6"/>
    <property type="match status" value="1"/>
</dbReference>
<evidence type="ECO:0000313" key="11">
    <source>
        <dbReference type="Proteomes" id="UP000662939"/>
    </source>
</evidence>
<dbReference type="InterPro" id="IPR050415">
    <property type="entry name" value="MRET"/>
</dbReference>
<dbReference type="InterPro" id="IPR008333">
    <property type="entry name" value="Cbr1-like_FAD-bd_dom"/>
</dbReference>
<keyword evidence="4" id="KW-0479">Metal-binding</keyword>
<proteinExistence type="predicted"/>
<dbReference type="Proteomes" id="UP000662939">
    <property type="component" value="Chromosome"/>
</dbReference>
<evidence type="ECO:0000256" key="5">
    <source>
        <dbReference type="ARBA" id="ARBA00022827"/>
    </source>
</evidence>
<dbReference type="InterPro" id="IPR017938">
    <property type="entry name" value="Riboflavin_synthase-like_b-brl"/>
</dbReference>